<proteinExistence type="predicted"/>
<protein>
    <submittedName>
        <fullName evidence="1">Uncharacterized protein</fullName>
    </submittedName>
</protein>
<gene>
    <name evidence="1" type="ORF">CR513_12887</name>
</gene>
<dbReference type="Proteomes" id="UP000257109">
    <property type="component" value="Unassembled WGS sequence"/>
</dbReference>
<sequence length="166" mass="18293">MMYQPWCIQYPEWEQAQSYEHKFGLTYFAKAKNVSAQKKCLGLEGAVSARQVSSQSSPTSKTNQSYHIHFTILTLLLRSSVVHGASVRCLVDRGGASLEFGKPEFAFTFDTYVICYSTSNTNPLFPLSAMAESSPTFSEAESSLTLSKTESSLTSSESSVSVRDQV</sequence>
<name>A0A371HL51_MUCPR</name>
<organism evidence="1 2">
    <name type="scientific">Mucuna pruriens</name>
    <name type="common">Velvet bean</name>
    <name type="synonym">Dolichos pruriens</name>
    <dbReference type="NCBI Taxonomy" id="157652"/>
    <lineage>
        <taxon>Eukaryota</taxon>
        <taxon>Viridiplantae</taxon>
        <taxon>Streptophyta</taxon>
        <taxon>Embryophyta</taxon>
        <taxon>Tracheophyta</taxon>
        <taxon>Spermatophyta</taxon>
        <taxon>Magnoliopsida</taxon>
        <taxon>eudicotyledons</taxon>
        <taxon>Gunneridae</taxon>
        <taxon>Pentapetalae</taxon>
        <taxon>rosids</taxon>
        <taxon>fabids</taxon>
        <taxon>Fabales</taxon>
        <taxon>Fabaceae</taxon>
        <taxon>Papilionoideae</taxon>
        <taxon>50 kb inversion clade</taxon>
        <taxon>NPAAA clade</taxon>
        <taxon>indigoferoid/millettioid clade</taxon>
        <taxon>Phaseoleae</taxon>
        <taxon>Mucuna</taxon>
    </lineage>
</organism>
<feature type="non-terminal residue" evidence="1">
    <location>
        <position position="1"/>
    </location>
</feature>
<comment type="caution">
    <text evidence="1">The sequence shown here is derived from an EMBL/GenBank/DDBJ whole genome shotgun (WGS) entry which is preliminary data.</text>
</comment>
<dbReference type="AlphaFoldDB" id="A0A371HL51"/>
<accession>A0A371HL51</accession>
<dbReference type="EMBL" id="QJKJ01002286">
    <property type="protein sequence ID" value="RDY03523.1"/>
    <property type="molecule type" value="Genomic_DNA"/>
</dbReference>
<reference evidence="1" key="1">
    <citation type="submission" date="2018-05" db="EMBL/GenBank/DDBJ databases">
        <title>Draft genome of Mucuna pruriens seed.</title>
        <authorList>
            <person name="Nnadi N.E."/>
            <person name="Vos R."/>
            <person name="Hasami M.H."/>
            <person name="Devisetty U.K."/>
            <person name="Aguiy J.C."/>
        </authorList>
    </citation>
    <scope>NUCLEOTIDE SEQUENCE [LARGE SCALE GENOMIC DNA]</scope>
    <source>
        <strain evidence="1">JCA_2017</strain>
    </source>
</reference>
<evidence type="ECO:0000313" key="2">
    <source>
        <dbReference type="Proteomes" id="UP000257109"/>
    </source>
</evidence>
<evidence type="ECO:0000313" key="1">
    <source>
        <dbReference type="EMBL" id="RDY03523.1"/>
    </source>
</evidence>
<keyword evidence="2" id="KW-1185">Reference proteome</keyword>